<feature type="signal peptide" evidence="1">
    <location>
        <begin position="1"/>
        <end position="26"/>
    </location>
</feature>
<keyword evidence="3" id="KW-1185">Reference proteome</keyword>
<dbReference type="EMBL" id="SZPX01000007">
    <property type="protein sequence ID" value="TKI68609.1"/>
    <property type="molecule type" value="Genomic_DNA"/>
</dbReference>
<accession>A0A4U2Z3D9</accession>
<evidence type="ECO:0000313" key="2">
    <source>
        <dbReference type="EMBL" id="TKI68609.1"/>
    </source>
</evidence>
<feature type="chain" id="PRO_5021027995" evidence="1">
    <location>
        <begin position="27"/>
        <end position="220"/>
    </location>
</feature>
<dbReference type="InterPro" id="IPR021747">
    <property type="entry name" value="DUF3313"/>
</dbReference>
<protein>
    <submittedName>
        <fullName evidence="2">DUF3313 domain-containing protein</fullName>
    </submittedName>
</protein>
<proteinExistence type="predicted"/>
<dbReference type="OrthoDB" id="9852746at2"/>
<dbReference type="Proteomes" id="UP000309561">
    <property type="component" value="Unassembled WGS sequence"/>
</dbReference>
<evidence type="ECO:0000256" key="1">
    <source>
        <dbReference type="SAM" id="SignalP"/>
    </source>
</evidence>
<dbReference type="PROSITE" id="PS51257">
    <property type="entry name" value="PROKAR_LIPOPROTEIN"/>
    <property type="match status" value="1"/>
</dbReference>
<comment type="caution">
    <text evidence="2">The sequence shown here is derived from an EMBL/GenBank/DDBJ whole genome shotgun (WGS) entry which is preliminary data.</text>
</comment>
<dbReference type="Pfam" id="PF11769">
    <property type="entry name" value="DUF3313"/>
    <property type="match status" value="1"/>
</dbReference>
<organism evidence="2 3">
    <name type="scientific">Sulfurimonas crateris</name>
    <dbReference type="NCBI Taxonomy" id="2574727"/>
    <lineage>
        <taxon>Bacteria</taxon>
        <taxon>Pseudomonadati</taxon>
        <taxon>Campylobacterota</taxon>
        <taxon>Epsilonproteobacteria</taxon>
        <taxon>Campylobacterales</taxon>
        <taxon>Sulfurimonadaceae</taxon>
        <taxon>Sulfurimonas</taxon>
    </lineage>
</organism>
<keyword evidence="1" id="KW-0732">Signal</keyword>
<reference evidence="2 3" key="1">
    <citation type="submission" date="2019-04" db="EMBL/GenBank/DDBJ databases">
        <title>Sulfurimonas crateris sp. nov. a facultative anaerobic sulfur-oxidizing chemolithautotrophic bacterium isolated from a terrestrial mud vulcano.</title>
        <authorList>
            <person name="Ratnikova N.M."/>
            <person name="Slobodkin A.I."/>
            <person name="Merkel A.Y."/>
            <person name="Novikov A."/>
            <person name="Bonch-Osmolovskaya E.A."/>
            <person name="Slobodkina G.B."/>
        </authorList>
    </citation>
    <scope>NUCLEOTIDE SEQUENCE [LARGE SCALE GENOMIC DNA]</scope>
    <source>
        <strain evidence="2 3">SN118</strain>
    </source>
</reference>
<name>A0A4U2Z3D9_9BACT</name>
<dbReference type="AlphaFoldDB" id="A0A4U2Z3D9"/>
<evidence type="ECO:0000313" key="3">
    <source>
        <dbReference type="Proteomes" id="UP000309561"/>
    </source>
</evidence>
<sequence length="220" mass="24504">MNLKLSTIFALALSAFAILTSGCASKNVAAKNSGFFSDYSQLQSSDALSAAKSYKEYDVSKYKTVLISPVQAIEALPKLEQSDSQRELYKKISEYVSEGYKREIQKDSSLKLVDTKESGSLILESAISAVEVHFDDKNWNQFSPIAMDITVTSFNSYLDGNVRILGEKRIVDATTGETLLESMEIIKDEKIILKGETLKFENIKPALDKWIELAVKNLHN</sequence>
<gene>
    <name evidence="2" type="ORF">FCU45_09290</name>
</gene>